<feature type="domain" description="Deoxynucleoside kinase" evidence="14">
    <location>
        <begin position="74"/>
        <end position="304"/>
    </location>
</feature>
<keyword evidence="6 13" id="KW-0813">Transport</keyword>
<comment type="subcellular location">
    <subcellularLocation>
        <location evidence="3 13">Mitochondrion matrix</location>
    </subcellularLocation>
</comment>
<gene>
    <name evidence="16 17" type="primary">LOC119634899</name>
</gene>
<comment type="cofactor">
    <cofactor evidence="1 13">
        <name>FAD</name>
        <dbReference type="ChEBI" id="CHEBI:57692"/>
    </cofactor>
</comment>
<evidence type="ECO:0000259" key="14">
    <source>
        <dbReference type="Pfam" id="PF01712"/>
    </source>
</evidence>
<evidence type="ECO:0000256" key="12">
    <source>
        <dbReference type="ARBA" id="ARBA00023128"/>
    </source>
</evidence>
<comment type="function">
    <text evidence="2 13">Accessory subunit of the mitochondrial membrane respiratory chain NADH dehydrogenase (Complex I), that is believed not to be involved in catalysis. Complex I functions in the transfer of electrons from NADH to the respiratory chain. The immediate electron acceptor for the enzyme is believed to be ubiquinone.</text>
</comment>
<evidence type="ECO:0000313" key="16">
    <source>
        <dbReference type="RefSeq" id="XP_037885251.1"/>
    </source>
</evidence>
<dbReference type="InterPro" id="IPR031314">
    <property type="entry name" value="DNK_dom"/>
</dbReference>
<evidence type="ECO:0000313" key="15">
    <source>
        <dbReference type="Proteomes" id="UP000092443"/>
    </source>
</evidence>
<evidence type="ECO:0000256" key="9">
    <source>
        <dbReference type="ARBA" id="ARBA00022827"/>
    </source>
</evidence>
<dbReference type="GeneID" id="119634899"/>
<dbReference type="Gene3D" id="3.40.50.300">
    <property type="entry name" value="P-loop containing nucleotide triphosphate hydrolases"/>
    <property type="match status" value="1"/>
</dbReference>
<keyword evidence="8 13" id="KW-0679">Respiratory chain</keyword>
<reference evidence="16 17" key="1">
    <citation type="submission" date="2025-04" db="UniProtKB">
        <authorList>
            <consortium name="RefSeq"/>
        </authorList>
    </citation>
    <scope>IDENTIFICATION</scope>
    <source>
        <tissue evidence="16 17">Whole body pupa</tissue>
    </source>
</reference>
<keyword evidence="9 13" id="KW-0274">FAD</keyword>
<sequence length="397" mass="46361">MTAVLRLGFMRLCQRPATTAGAVNQQRFISGKTMRGGPRVITHKPFPYKEKNYNVFTSMIDKTTPRLNDNSKLICVEGPIAAGKSKLAKELAAELEMLYVPEANMDMYYINPYGYDMRLLDPKMPESCRSFDVPKFCKDPNHFLAASFQIKMYMLRYSQYVDALAHILSTGQGVVLDRCCYSDFVFMETMHKHGYISKEARSVYHELRQNTIYEVLRPHLVIYLDVPVQGVKDKIKARNIEYEVNSKVFTDDYLRSMENFYKQHFLKDISIHAELLIYDWTAGGETEVVVEDIERIDFDAFEEDPMEKKMKDWRFPNEVEWCEARIKYASQKSDLMNYFNIPCFDVPELLRDADSSKIYRDVWYNAPGMKYRPGYNEDMGDTGLLTKTKSPYRDNFL</sequence>
<dbReference type="Proteomes" id="UP000092443">
    <property type="component" value="Unplaced"/>
</dbReference>
<evidence type="ECO:0000256" key="13">
    <source>
        <dbReference type="PIRNR" id="PIRNR000543"/>
    </source>
</evidence>
<evidence type="ECO:0000256" key="7">
    <source>
        <dbReference type="ARBA" id="ARBA00022630"/>
    </source>
</evidence>
<evidence type="ECO:0000256" key="1">
    <source>
        <dbReference type="ARBA" id="ARBA00001974"/>
    </source>
</evidence>
<evidence type="ECO:0000256" key="10">
    <source>
        <dbReference type="ARBA" id="ARBA00022946"/>
    </source>
</evidence>
<dbReference type="SUPFAM" id="SSF52540">
    <property type="entry name" value="P-loop containing nucleoside triphosphate hydrolases"/>
    <property type="match status" value="1"/>
</dbReference>
<keyword evidence="7 13" id="KW-0285">Flavoprotein</keyword>
<dbReference type="FunFam" id="3.40.50.300:FF:001768">
    <property type="entry name" value="NADH dehydrogenase [ubiquinone] 1 alpha subcomplex subunit 10, mitochondrial"/>
    <property type="match status" value="1"/>
</dbReference>
<dbReference type="PANTHER" id="PTHR10513">
    <property type="entry name" value="DEOXYNUCLEOSIDE KINASE"/>
    <property type="match status" value="1"/>
</dbReference>
<evidence type="ECO:0000256" key="4">
    <source>
        <dbReference type="ARBA" id="ARBA00008606"/>
    </source>
</evidence>
<dbReference type="InterPro" id="IPR027417">
    <property type="entry name" value="P-loop_NTPase"/>
</dbReference>
<keyword evidence="12 13" id="KW-0496">Mitochondrion</keyword>
<evidence type="ECO:0000256" key="6">
    <source>
        <dbReference type="ARBA" id="ARBA00022448"/>
    </source>
</evidence>
<evidence type="ECO:0000256" key="11">
    <source>
        <dbReference type="ARBA" id="ARBA00022982"/>
    </source>
</evidence>
<dbReference type="InterPro" id="IPR015828">
    <property type="entry name" value="NDUFA10"/>
</dbReference>
<dbReference type="PANTHER" id="PTHR10513:SF15">
    <property type="entry name" value="NADH DEHYDROGENASE [UBIQUINONE] 1 ALPHA SUBCOMPLEX SUBUNIT 10, MITOCHONDRIAL"/>
    <property type="match status" value="1"/>
</dbReference>
<proteinExistence type="inferred from homology"/>
<comment type="similarity">
    <text evidence="4 13">Belongs to the complex I NDUFA10 subunit family.</text>
</comment>
<dbReference type="InterPro" id="IPR050566">
    <property type="entry name" value="Deoxyribonucleoside_kinase"/>
</dbReference>
<dbReference type="GO" id="GO:0005759">
    <property type="term" value="C:mitochondrial matrix"/>
    <property type="evidence" value="ECO:0007669"/>
    <property type="project" value="UniProtKB-SubCell"/>
</dbReference>
<evidence type="ECO:0000256" key="3">
    <source>
        <dbReference type="ARBA" id="ARBA00004305"/>
    </source>
</evidence>
<dbReference type="Pfam" id="PF01712">
    <property type="entry name" value="dNK"/>
    <property type="match status" value="1"/>
</dbReference>
<keyword evidence="10" id="KW-0809">Transit peptide</keyword>
<dbReference type="RefSeq" id="XP_037885258.1">
    <property type="nucleotide sequence ID" value="XM_038029330.1"/>
</dbReference>
<dbReference type="KEGG" id="gfs:119634899"/>
<organism evidence="15 17">
    <name type="scientific">Glossina fuscipes</name>
    <dbReference type="NCBI Taxonomy" id="7396"/>
    <lineage>
        <taxon>Eukaryota</taxon>
        <taxon>Metazoa</taxon>
        <taxon>Ecdysozoa</taxon>
        <taxon>Arthropoda</taxon>
        <taxon>Hexapoda</taxon>
        <taxon>Insecta</taxon>
        <taxon>Pterygota</taxon>
        <taxon>Neoptera</taxon>
        <taxon>Endopterygota</taxon>
        <taxon>Diptera</taxon>
        <taxon>Brachycera</taxon>
        <taxon>Muscomorpha</taxon>
        <taxon>Hippoboscoidea</taxon>
        <taxon>Glossinidae</taxon>
        <taxon>Glossina</taxon>
    </lineage>
</organism>
<name>A0A8U0WJJ0_9MUSC</name>
<evidence type="ECO:0000256" key="5">
    <source>
        <dbReference type="ARBA" id="ARBA00017279"/>
    </source>
</evidence>
<evidence type="ECO:0000256" key="2">
    <source>
        <dbReference type="ARBA" id="ARBA00003195"/>
    </source>
</evidence>
<dbReference type="RefSeq" id="XP_037885251.1">
    <property type="nucleotide sequence ID" value="XM_038029323.1"/>
</dbReference>
<evidence type="ECO:0000256" key="8">
    <source>
        <dbReference type="ARBA" id="ARBA00022660"/>
    </source>
</evidence>
<protein>
    <recommendedName>
        <fullName evidence="5 13">NADH dehydrogenase [ubiquinone] 1 alpha subcomplex subunit 10, mitochondrial</fullName>
    </recommendedName>
</protein>
<keyword evidence="11 13" id="KW-0249">Electron transport</keyword>
<evidence type="ECO:0000313" key="17">
    <source>
        <dbReference type="RefSeq" id="XP_037885258.1"/>
    </source>
</evidence>
<dbReference type="AlphaFoldDB" id="A0A8U0WJJ0"/>
<dbReference type="GO" id="GO:0006120">
    <property type="term" value="P:mitochondrial electron transport, NADH to ubiquinone"/>
    <property type="evidence" value="ECO:0007669"/>
    <property type="project" value="InterPro"/>
</dbReference>
<keyword evidence="15" id="KW-1185">Reference proteome</keyword>
<dbReference type="PIRSF" id="PIRSF000543">
    <property type="entry name" value="NADH_UQ_42KD"/>
    <property type="match status" value="1"/>
</dbReference>
<accession>A0A8U0WJJ0</accession>